<proteinExistence type="predicted"/>
<dbReference type="InterPro" id="IPR034139">
    <property type="entry name" value="TOPRIM_OLD"/>
</dbReference>
<dbReference type="OrthoDB" id="3237462at2"/>
<dbReference type="GO" id="GO:0016887">
    <property type="term" value="F:ATP hydrolysis activity"/>
    <property type="evidence" value="ECO:0007669"/>
    <property type="project" value="InterPro"/>
</dbReference>
<keyword evidence="1" id="KW-0227">DNA damage</keyword>
<evidence type="ECO:0000259" key="3">
    <source>
        <dbReference type="Pfam" id="PF13304"/>
    </source>
</evidence>
<keyword evidence="1" id="KW-0742">SOS response</keyword>
<accession>A0A4R5TW37</accession>
<evidence type="ECO:0000313" key="5">
    <source>
        <dbReference type="EMBL" id="TDK25312.1"/>
    </source>
</evidence>
<feature type="domain" description="OLD protein-like TOPRIM" evidence="4">
    <location>
        <begin position="432"/>
        <end position="490"/>
    </location>
</feature>
<feature type="region of interest" description="Disordered" evidence="2">
    <location>
        <begin position="64"/>
        <end position="88"/>
    </location>
</feature>
<evidence type="ECO:0000256" key="1">
    <source>
        <dbReference type="ARBA" id="ARBA00023236"/>
    </source>
</evidence>
<dbReference type="GO" id="GO:0009432">
    <property type="term" value="P:SOS response"/>
    <property type="evidence" value="ECO:0007669"/>
    <property type="project" value="UniProtKB-KW"/>
</dbReference>
<dbReference type="GO" id="GO:0006302">
    <property type="term" value="P:double-strand break repair"/>
    <property type="evidence" value="ECO:0007669"/>
    <property type="project" value="TreeGrafter"/>
</dbReference>
<comment type="caution">
    <text evidence="5">The sequence shown here is derived from an EMBL/GenBank/DDBJ whole genome shotgun (WGS) entry which is preliminary data.</text>
</comment>
<feature type="domain" description="ATPase AAA-type core" evidence="3">
    <location>
        <begin position="34"/>
        <end position="377"/>
    </location>
</feature>
<evidence type="ECO:0000256" key="2">
    <source>
        <dbReference type="SAM" id="MobiDB-lite"/>
    </source>
</evidence>
<dbReference type="InterPro" id="IPR003959">
    <property type="entry name" value="ATPase_AAA_core"/>
</dbReference>
<dbReference type="SUPFAM" id="SSF52540">
    <property type="entry name" value="P-loop containing nucleoside triphosphate hydrolases"/>
    <property type="match status" value="1"/>
</dbReference>
<dbReference type="InterPro" id="IPR027417">
    <property type="entry name" value="P-loop_NTPase"/>
</dbReference>
<dbReference type="Proteomes" id="UP000295411">
    <property type="component" value="Unassembled WGS sequence"/>
</dbReference>
<dbReference type="PANTHER" id="PTHR32182">
    <property type="entry name" value="DNA REPLICATION AND REPAIR PROTEIN RECF"/>
    <property type="match status" value="1"/>
</dbReference>
<dbReference type="Pfam" id="PF13304">
    <property type="entry name" value="AAA_21"/>
    <property type="match status" value="1"/>
</dbReference>
<reference evidence="5 6" key="1">
    <citation type="submission" date="2019-03" db="EMBL/GenBank/DDBJ databases">
        <title>Arthrobacter sp. nov., an bacterium isolated from biocrust in Mu Us Desert.</title>
        <authorList>
            <person name="Lixiong L."/>
        </authorList>
    </citation>
    <scope>NUCLEOTIDE SEQUENCE [LARGE SCALE GENOMIC DNA]</scope>
    <source>
        <strain evidence="5 6">SLN-3</strain>
    </source>
</reference>
<dbReference type="EMBL" id="SMTK01000003">
    <property type="protein sequence ID" value="TDK25312.1"/>
    <property type="molecule type" value="Genomic_DNA"/>
</dbReference>
<protein>
    <submittedName>
        <fullName evidence="5">Uncharacterized protein</fullName>
    </submittedName>
</protein>
<dbReference type="GO" id="GO:0000731">
    <property type="term" value="P:DNA synthesis involved in DNA repair"/>
    <property type="evidence" value="ECO:0007669"/>
    <property type="project" value="TreeGrafter"/>
</dbReference>
<dbReference type="AlphaFoldDB" id="A0A4R5TW37"/>
<organism evidence="5 6">
    <name type="scientific">Arthrobacter crusticola</name>
    <dbReference type="NCBI Taxonomy" id="2547960"/>
    <lineage>
        <taxon>Bacteria</taxon>
        <taxon>Bacillati</taxon>
        <taxon>Actinomycetota</taxon>
        <taxon>Actinomycetes</taxon>
        <taxon>Micrococcales</taxon>
        <taxon>Micrococcaceae</taxon>
        <taxon>Arthrobacter</taxon>
    </lineage>
</organism>
<dbReference type="CDD" id="cd00267">
    <property type="entry name" value="ABC_ATPase"/>
    <property type="match status" value="1"/>
</dbReference>
<gene>
    <name evidence="5" type="ORF">E2F48_08515</name>
</gene>
<name>A0A4R5TW37_9MICC</name>
<sequence length="615" mass="67981">MEPTQEAGVRLEHISITGFRSIESLEHLKIGAPTLLTGHNDAGKSASLDAVRFLLNAYPSNDRDRTYLSEEDASPNENEAGKESSVRPTNRVPLTCVEGQFLLDAEEQVELSLPATIQIRRRFQTDGPAVYERFCEVPLDSRLRAFSTLKVDGLKDLVAELGLDPEGKTKPFLLKSLETAAELAEKLWQWEPVPASLVKALPKVLSFDQAGQNDAEQTIKAALQAAYEAHAGQPDLKGKLGTLEVELQEKLAKDAAQIRQHIMDRCTDIGQVTIVPEVSFTSGLKATQVSVTAREGEGVRLGEAGAGRARRVALAVWEYTRGLLAGPGVGNVVLLYDEPDTHLDYAHQRDLMRLFREQCELPNIQMVIATHSMNLIDGVDISDVVHVRHEGHRTVIDRLADESDVGRHLGSVAASLGLRNTVLLHERLFVGVEGVSEQGAFPVLFKLSMGRHLESCGIALWACRNNEGATDFAKFLVQHDREVAFVIDADSKTAGKNALSDKRLEAKGLDPNKHALYIGNPKEFEDIFSDAQWANVANSKWPRADERPWVEKDISVLRKSRKFSDELLSMFKTESLSGPMRKQQLTMEMAMSLTTPEDVPEDLRAVFDELLSRAA</sequence>
<evidence type="ECO:0000313" key="6">
    <source>
        <dbReference type="Proteomes" id="UP000295411"/>
    </source>
</evidence>
<dbReference type="GO" id="GO:0005524">
    <property type="term" value="F:ATP binding"/>
    <property type="evidence" value="ECO:0007669"/>
    <property type="project" value="InterPro"/>
</dbReference>
<keyword evidence="6" id="KW-1185">Reference proteome</keyword>
<dbReference type="Gene3D" id="3.40.50.300">
    <property type="entry name" value="P-loop containing nucleotide triphosphate hydrolases"/>
    <property type="match status" value="1"/>
</dbReference>
<dbReference type="Pfam" id="PF20469">
    <property type="entry name" value="OLD-like_TOPRIM"/>
    <property type="match status" value="1"/>
</dbReference>
<evidence type="ECO:0000259" key="4">
    <source>
        <dbReference type="Pfam" id="PF20469"/>
    </source>
</evidence>
<dbReference type="PANTHER" id="PTHR32182:SF22">
    <property type="entry name" value="ATP-DEPENDENT ENDONUCLEASE, OLD FAMILY-RELATED"/>
    <property type="match status" value="1"/>
</dbReference>